<dbReference type="RefSeq" id="WP_342810303.1">
    <property type="nucleotide sequence ID" value="NZ_JAOPJZ010000027.1"/>
</dbReference>
<feature type="transmembrane region" description="Helical" evidence="1">
    <location>
        <begin position="67"/>
        <end position="88"/>
    </location>
</feature>
<dbReference type="EMBL" id="JAOPJZ010000027">
    <property type="protein sequence ID" value="MCU4753998.1"/>
    <property type="molecule type" value="Genomic_DNA"/>
</dbReference>
<evidence type="ECO:0000313" key="3">
    <source>
        <dbReference type="Proteomes" id="UP001321047"/>
    </source>
</evidence>
<evidence type="ECO:0000313" key="2">
    <source>
        <dbReference type="EMBL" id="MCU4753998.1"/>
    </source>
</evidence>
<dbReference type="AlphaFoldDB" id="A0AAP2ZBS2"/>
<name>A0AAP2ZBS2_9EURY</name>
<sequence length="94" mass="10793">MAVLFRTLEGSSTERRSLILGFTRGVYHLRPHPSIECELDDFDNEEEGNGVDDCDDVAAEFRLHRDYYLFGYSAGWFTKAMLIIYGYAEVFPSV</sequence>
<reference evidence="2 3" key="1">
    <citation type="submission" date="2022-09" db="EMBL/GenBank/DDBJ databases">
        <title>Enrichment on poylsaccharides allowed isolation of novel metabolic and taxonomic groups of Haloarchaea.</title>
        <authorList>
            <person name="Sorokin D.Y."/>
            <person name="Elcheninov A.G."/>
            <person name="Khizhniak T.V."/>
            <person name="Kolganova T.V."/>
            <person name="Kublanov I.V."/>
        </authorList>
    </citation>
    <scope>NUCLEOTIDE SEQUENCE [LARGE SCALE GENOMIC DNA]</scope>
    <source>
        <strain evidence="2 3">AArc-curdl1</strain>
    </source>
</reference>
<comment type="caution">
    <text evidence="2">The sequence shown here is derived from an EMBL/GenBank/DDBJ whole genome shotgun (WGS) entry which is preliminary data.</text>
</comment>
<dbReference type="Proteomes" id="UP001321047">
    <property type="component" value="Unassembled WGS sequence"/>
</dbReference>
<keyword evidence="1" id="KW-0812">Transmembrane</keyword>
<proteinExistence type="predicted"/>
<organism evidence="2 3">
    <name type="scientific">Natronosalvus hydrolyticus</name>
    <dbReference type="NCBI Taxonomy" id="2979988"/>
    <lineage>
        <taxon>Archaea</taxon>
        <taxon>Methanobacteriati</taxon>
        <taxon>Methanobacteriota</taxon>
        <taxon>Stenosarchaea group</taxon>
        <taxon>Halobacteria</taxon>
        <taxon>Halobacteriales</taxon>
        <taxon>Natrialbaceae</taxon>
        <taxon>Natronosalvus</taxon>
    </lineage>
</organism>
<keyword evidence="1" id="KW-0472">Membrane</keyword>
<gene>
    <name evidence="2" type="ORF">OB919_18780</name>
</gene>
<evidence type="ECO:0000256" key="1">
    <source>
        <dbReference type="SAM" id="Phobius"/>
    </source>
</evidence>
<keyword evidence="3" id="KW-1185">Reference proteome</keyword>
<accession>A0AAP2ZBS2</accession>
<protein>
    <submittedName>
        <fullName evidence="2">Uncharacterized protein</fullName>
    </submittedName>
</protein>
<keyword evidence="1" id="KW-1133">Transmembrane helix</keyword>